<feature type="compositionally biased region" description="Basic and acidic residues" evidence="2">
    <location>
        <begin position="343"/>
        <end position="354"/>
    </location>
</feature>
<feature type="coiled-coil region" evidence="1">
    <location>
        <begin position="257"/>
        <end position="305"/>
    </location>
</feature>
<feature type="transmembrane region" description="Helical" evidence="3">
    <location>
        <begin position="1165"/>
        <end position="1183"/>
    </location>
</feature>
<feature type="compositionally biased region" description="Polar residues" evidence="2">
    <location>
        <begin position="54"/>
        <end position="68"/>
    </location>
</feature>
<name>A0AAV9PZP2_9PEZI</name>
<keyword evidence="3" id="KW-0812">Transmembrane</keyword>
<feature type="compositionally biased region" description="Polar residues" evidence="2">
    <location>
        <begin position="687"/>
        <end position="696"/>
    </location>
</feature>
<sequence>MDSSPHSDGCSGRGYEEADNREVDDTTRYSNDGLAEIVSPSRFQRPSAPRRRFGSNTTSPQTSHAGSDTDSDIIERERMSPIPVSRIRDVLSQGPEAIELFTSTTYNPTPLHVETRAEAQIGMQKDRENREIEMGSTAEDISPGTHDSSAPFLASKPTRAGQGAQEAPATESPWLLTRNLGSPIFHDQGKSDALLDPQGSDHGENIKRPSSIEEIVSPKTRDQEDTRYDQQPDQEEQETQQASEKQAEKETASKDYLEKVLREYELVKSERDRLLEDVDTLRGENAQWTKELSEARKKSHAVENENIQTRLARDKDWKYLEGVSESAMAEVTSVERTTVRLEKENSELKDKQGKLESQLKGADQTISEQQSRIDGLQTELDPLKASEDRSKEALHAQERENERHRSELTTIMQWIGKQRAQQHLLYPVVMQFCNQHLTRLLDQVQSYGIQQSIPPSPYQYQSLGEFVRTPSELAPSARQSIASQSSIGPVRHPAPRVLPMFPSAPFNPRPQSLPGQDLIHQQTTDTDKNSIVFRRPSLIPRQLRREDISRGKNSSGRIARPGTAPSQVGVSNPISQYSSRPRGLSAFTKHSWANSQDETGPNVNEGGGANDTTSLQGPSQSAQAEEAEESVVRGSSTHSREAPSPEATSSAIAQPQSPGLRRRFSSSPPKSPPRSVGGPVLPDRKASQTAASPPSRTDSKASTEKPGAGPLAVEVTIEDSTTNASLPTGFTTFHANIFDDERPPISRSQSLTPPGNSIDESGLRHRRPYSWDLKAHQTPSQLAESFSHGFQGRPSVACDDDDGTDEVSVPGSVMSFGQRLLHASPHVPSVPPNTSTTTGPPEWTNGGLQQYIENVQHSPTPSLTSSSAASGVEEIQPADLISRKLVRLFPRSRRKTRVNRVQKREIFSPVVNIIDSCIDSFSDICEDIQSWMSDVVSTSDPGSVSTRFSTLFSELDVPELVLDNVSQSSGASARPSRSESGSEKRRLWLDEESPSDLEGEHASSRSESEGKKSRHPRHAYVESCSESDSASIDGTTRSTAPNDEGQSDPADEHGTSYQAHFEIDSERDHDDGTAYTNAKPHETGPDTGGSRVSSSLARPKLPLPSPDRSQAARPSSGYSARQILDRRPSYFILTVLLCYIAVDMVIIVSVHAAPLIGSVWQTAQAGLAVLFAAVWNLTVSVALRHGTTPGILGRSLTSGSVFDTPSSITASMPQVFHNPRGPTSTQMSPSPISTSSSSPGLSGSHKNIDDIPTTVWVRTTTTTPPSPSSDQQDKHNNKTSAAGFQSKSKSRASPDIHVLPKTKTKTREWTGPGHLDFTPGIRRFIDIVRFDVTVMLDAVGK</sequence>
<evidence type="ECO:0000256" key="1">
    <source>
        <dbReference type="SAM" id="Coils"/>
    </source>
</evidence>
<feature type="compositionally biased region" description="Basic and acidic residues" evidence="2">
    <location>
        <begin position="381"/>
        <end position="404"/>
    </location>
</feature>
<evidence type="ECO:0000256" key="2">
    <source>
        <dbReference type="SAM" id="MobiDB-lite"/>
    </source>
</evidence>
<dbReference type="Proteomes" id="UP001345827">
    <property type="component" value="Unassembled WGS sequence"/>
</dbReference>
<organism evidence="4 5">
    <name type="scientific">Vermiconidia calcicola</name>
    <dbReference type="NCBI Taxonomy" id="1690605"/>
    <lineage>
        <taxon>Eukaryota</taxon>
        <taxon>Fungi</taxon>
        <taxon>Dikarya</taxon>
        <taxon>Ascomycota</taxon>
        <taxon>Pezizomycotina</taxon>
        <taxon>Dothideomycetes</taxon>
        <taxon>Dothideomycetidae</taxon>
        <taxon>Mycosphaerellales</taxon>
        <taxon>Extremaceae</taxon>
        <taxon>Vermiconidia</taxon>
    </lineage>
</organism>
<feature type="compositionally biased region" description="Basic and acidic residues" evidence="2">
    <location>
        <begin position="1061"/>
        <end position="1072"/>
    </location>
</feature>
<dbReference type="EMBL" id="JAXLQG010000014">
    <property type="protein sequence ID" value="KAK5532837.1"/>
    <property type="molecule type" value="Genomic_DNA"/>
</dbReference>
<feature type="compositionally biased region" description="Polar residues" evidence="2">
    <location>
        <begin position="591"/>
        <end position="602"/>
    </location>
</feature>
<feature type="region of interest" description="Disordered" evidence="2">
    <location>
        <begin position="740"/>
        <end position="763"/>
    </location>
</feature>
<keyword evidence="3" id="KW-0472">Membrane</keyword>
<feature type="compositionally biased region" description="Polar residues" evidence="2">
    <location>
        <begin position="746"/>
        <end position="759"/>
    </location>
</feature>
<evidence type="ECO:0000256" key="3">
    <source>
        <dbReference type="SAM" id="Phobius"/>
    </source>
</evidence>
<keyword evidence="3" id="KW-1133">Transmembrane helix</keyword>
<feature type="compositionally biased region" description="Basic and acidic residues" evidence="2">
    <location>
        <begin position="976"/>
        <end position="989"/>
    </location>
</feature>
<feature type="region of interest" description="Disordered" evidence="2">
    <location>
        <begin position="966"/>
        <end position="1118"/>
    </location>
</feature>
<feature type="compositionally biased region" description="Basic and acidic residues" evidence="2">
    <location>
        <begin position="998"/>
        <end position="1011"/>
    </location>
</feature>
<feature type="compositionally biased region" description="Polar residues" evidence="2">
    <location>
        <begin position="1278"/>
        <end position="1287"/>
    </location>
</feature>
<protein>
    <submittedName>
        <fullName evidence="4">Uncharacterized protein</fullName>
    </submittedName>
</protein>
<feature type="transmembrane region" description="Helical" evidence="3">
    <location>
        <begin position="1130"/>
        <end position="1153"/>
    </location>
</feature>
<feature type="region of interest" description="Disordered" evidence="2">
    <location>
        <begin position="1211"/>
        <end position="1297"/>
    </location>
</feature>
<feature type="compositionally biased region" description="Basic and acidic residues" evidence="2">
    <location>
        <begin position="219"/>
        <end position="230"/>
    </location>
</feature>
<evidence type="ECO:0000313" key="5">
    <source>
        <dbReference type="Proteomes" id="UP001345827"/>
    </source>
</evidence>
<keyword evidence="1" id="KW-0175">Coiled coil</keyword>
<feature type="compositionally biased region" description="Basic and acidic residues" evidence="2">
    <location>
        <begin position="14"/>
        <end position="27"/>
    </location>
</feature>
<reference evidence="4 5" key="1">
    <citation type="submission" date="2023-06" db="EMBL/GenBank/DDBJ databases">
        <title>Black Yeasts Isolated from many extreme environments.</title>
        <authorList>
            <person name="Coleine C."/>
            <person name="Stajich J.E."/>
            <person name="Selbmann L."/>
        </authorList>
    </citation>
    <scope>NUCLEOTIDE SEQUENCE [LARGE SCALE GENOMIC DNA]</scope>
    <source>
        <strain evidence="4 5">CCFEE 5887</strain>
    </source>
</reference>
<proteinExistence type="predicted"/>
<feature type="compositionally biased region" description="Basic and acidic residues" evidence="2">
    <location>
        <begin position="199"/>
        <end position="211"/>
    </location>
</feature>
<keyword evidence="5" id="KW-1185">Reference proteome</keyword>
<feature type="region of interest" description="Disordered" evidence="2">
    <location>
        <begin position="522"/>
        <end position="711"/>
    </location>
</feature>
<feature type="compositionally biased region" description="Basic and acidic residues" evidence="2">
    <location>
        <begin position="245"/>
        <end position="254"/>
    </location>
</feature>
<comment type="caution">
    <text evidence="4">The sequence shown here is derived from an EMBL/GenBank/DDBJ whole genome shotgun (WGS) entry which is preliminary data.</text>
</comment>
<feature type="compositionally biased region" description="Polar residues" evidence="2">
    <location>
        <begin position="1024"/>
        <end position="1041"/>
    </location>
</feature>
<feature type="region of interest" description="Disordered" evidence="2">
    <location>
        <begin position="343"/>
        <end position="404"/>
    </location>
</feature>
<feature type="compositionally biased region" description="Polar residues" evidence="2">
    <location>
        <begin position="564"/>
        <end position="579"/>
    </location>
</feature>
<feature type="compositionally biased region" description="Polar residues" evidence="2">
    <location>
        <begin position="646"/>
        <end position="657"/>
    </location>
</feature>
<feature type="compositionally biased region" description="Low complexity" evidence="2">
    <location>
        <begin position="1222"/>
        <end position="1244"/>
    </location>
</feature>
<feature type="region of interest" description="Disordered" evidence="2">
    <location>
        <begin position="135"/>
        <end position="254"/>
    </location>
</feature>
<feature type="region of interest" description="Disordered" evidence="2">
    <location>
        <begin position="1"/>
        <end position="81"/>
    </location>
</feature>
<accession>A0AAV9PZP2</accession>
<gene>
    <name evidence="4" type="ORF">LTR25_007541</name>
</gene>
<evidence type="ECO:0000313" key="4">
    <source>
        <dbReference type="EMBL" id="KAK5532837.1"/>
    </source>
</evidence>